<proteinExistence type="inferred from homology"/>
<dbReference type="InterPro" id="IPR004482">
    <property type="entry name" value="Mg_chelat-rel"/>
</dbReference>
<dbReference type="GO" id="GO:0005524">
    <property type="term" value="F:ATP binding"/>
    <property type="evidence" value="ECO:0007669"/>
    <property type="project" value="InterPro"/>
</dbReference>
<dbReference type="Gene3D" id="3.30.230.10">
    <property type="match status" value="1"/>
</dbReference>
<dbReference type="Pfam" id="PF13335">
    <property type="entry name" value="Mg_chelatase_C"/>
    <property type="match status" value="1"/>
</dbReference>
<comment type="caution">
    <text evidence="4">The sequence shown here is derived from an EMBL/GenBank/DDBJ whole genome shotgun (WGS) entry which is preliminary data.</text>
</comment>
<feature type="coiled-coil region" evidence="2">
    <location>
        <begin position="412"/>
        <end position="439"/>
    </location>
</feature>
<dbReference type="Proteomes" id="UP000177960">
    <property type="component" value="Unassembled WGS sequence"/>
</dbReference>
<accession>A0A1G1ZHF3</accession>
<evidence type="ECO:0000256" key="2">
    <source>
        <dbReference type="SAM" id="Coils"/>
    </source>
</evidence>
<dbReference type="EMBL" id="MHJG01000011">
    <property type="protein sequence ID" value="OGY64002.1"/>
    <property type="molecule type" value="Genomic_DNA"/>
</dbReference>
<keyword evidence="2" id="KW-0175">Coiled coil</keyword>
<organism evidence="4 5">
    <name type="scientific">Candidatus Harrisonbacteria bacterium RIFCSPHIGHO2_02_FULL_42_16</name>
    <dbReference type="NCBI Taxonomy" id="1798404"/>
    <lineage>
        <taxon>Bacteria</taxon>
        <taxon>Candidatus Harrisoniibacteriota</taxon>
    </lineage>
</organism>
<dbReference type="Pfam" id="PF13541">
    <property type="entry name" value="ChlI"/>
    <property type="match status" value="1"/>
</dbReference>
<dbReference type="SUPFAM" id="SSF54211">
    <property type="entry name" value="Ribosomal protein S5 domain 2-like"/>
    <property type="match status" value="1"/>
</dbReference>
<dbReference type="PANTHER" id="PTHR32039:SF7">
    <property type="entry name" value="COMPETENCE PROTEIN COMM"/>
    <property type="match status" value="1"/>
</dbReference>
<dbReference type="InterPro" id="IPR003593">
    <property type="entry name" value="AAA+_ATPase"/>
</dbReference>
<dbReference type="STRING" id="1798404.A3B92_04195"/>
<dbReference type="AlphaFoldDB" id="A0A1G1ZHF3"/>
<evidence type="ECO:0000313" key="5">
    <source>
        <dbReference type="Proteomes" id="UP000177960"/>
    </source>
</evidence>
<dbReference type="InterPro" id="IPR014721">
    <property type="entry name" value="Ribsml_uS5_D2-typ_fold_subgr"/>
</dbReference>
<evidence type="ECO:0000259" key="3">
    <source>
        <dbReference type="SMART" id="SM00382"/>
    </source>
</evidence>
<evidence type="ECO:0000313" key="4">
    <source>
        <dbReference type="EMBL" id="OGY64002.1"/>
    </source>
</evidence>
<dbReference type="NCBIfam" id="TIGR00368">
    <property type="entry name" value="YifB family Mg chelatase-like AAA ATPase"/>
    <property type="match status" value="1"/>
</dbReference>
<dbReference type="InterPro" id="IPR020568">
    <property type="entry name" value="Ribosomal_Su5_D2-typ_SF"/>
</dbReference>
<sequence length="522" mass="56956">MSNLSKVFSAALDGIEAKLIEVETDLNVGLHSFTIVGLADKSLSEAKERVNSALKNSGVKPPNKENRKIVTNLAPADLKKTGSHYDLAIAVGYLLATKQIKEFDASDKIFVGELALNGTLRSVSGILNFAKLAGAGKFGSIFVPKENAAEAAIVDGVKVIPVGSLLELINHLESRSLINEQPKTEIQPSWSSAHHLVDIADIKGQENAKRALMIAAAGGHNLFMQGSPGAGKTMLAQALVSILPPPDLREIIEITQLYSAAGQLNGQSFINWRPFRSPHHGASPVAVVGGGSNPKPGEISLAHRGVLFLDELPEFRRDVLEALRQPLESGQITVSRAKDTAVFPAKFILVSAMNPCPCGFYGDEDVSAGLGQGKECRCSAYEVFRYQKKVSGPLLDRIDLQINVPRVKAEELQNKERNLESAEAMRKKVKQARDIQKKRFAELGEDILINSEMSSKLCDDLIQLDKEANQFLKDILEKSLISARGYYRILKTARTIADLEESENVAMGHLAEAFQYRLRENN</sequence>
<dbReference type="SUPFAM" id="SSF52540">
    <property type="entry name" value="P-loop containing nucleoside triphosphate hydrolases"/>
    <property type="match status" value="1"/>
</dbReference>
<dbReference type="InterPro" id="IPR025158">
    <property type="entry name" value="Mg_chelat-rel_C"/>
</dbReference>
<dbReference type="InterPro" id="IPR045006">
    <property type="entry name" value="CHLI-like"/>
</dbReference>
<feature type="domain" description="AAA+ ATPase" evidence="3">
    <location>
        <begin position="218"/>
        <end position="408"/>
    </location>
</feature>
<dbReference type="PANTHER" id="PTHR32039">
    <property type="entry name" value="MAGNESIUM-CHELATASE SUBUNIT CHLI"/>
    <property type="match status" value="1"/>
</dbReference>
<dbReference type="CDD" id="cd00009">
    <property type="entry name" value="AAA"/>
    <property type="match status" value="1"/>
</dbReference>
<gene>
    <name evidence="4" type="ORF">A3B92_04195</name>
</gene>
<evidence type="ECO:0000256" key="1">
    <source>
        <dbReference type="ARBA" id="ARBA00006354"/>
    </source>
</evidence>
<dbReference type="Pfam" id="PF01078">
    <property type="entry name" value="Mg_chelatase"/>
    <property type="match status" value="1"/>
</dbReference>
<reference evidence="4 5" key="1">
    <citation type="journal article" date="2016" name="Nat. Commun.">
        <title>Thousands of microbial genomes shed light on interconnected biogeochemical processes in an aquifer system.</title>
        <authorList>
            <person name="Anantharaman K."/>
            <person name="Brown C.T."/>
            <person name="Hug L.A."/>
            <person name="Sharon I."/>
            <person name="Castelle C.J."/>
            <person name="Probst A.J."/>
            <person name="Thomas B.C."/>
            <person name="Singh A."/>
            <person name="Wilkins M.J."/>
            <person name="Karaoz U."/>
            <person name="Brodie E.L."/>
            <person name="Williams K.H."/>
            <person name="Hubbard S.S."/>
            <person name="Banfield J.F."/>
        </authorList>
    </citation>
    <scope>NUCLEOTIDE SEQUENCE [LARGE SCALE GENOMIC DNA]</scope>
</reference>
<protein>
    <submittedName>
        <fullName evidence="4">Magnesium chelatase</fullName>
    </submittedName>
</protein>
<dbReference type="InterPro" id="IPR000523">
    <property type="entry name" value="Mg_chelatse_chII-like_cat_dom"/>
</dbReference>
<name>A0A1G1ZHF3_9BACT</name>
<comment type="similarity">
    <text evidence="1">Belongs to the Mg-chelatase subunits D/I family. ComM subfamily.</text>
</comment>
<dbReference type="InterPro" id="IPR027417">
    <property type="entry name" value="P-loop_NTPase"/>
</dbReference>
<dbReference type="SMART" id="SM00382">
    <property type="entry name" value="AAA"/>
    <property type="match status" value="1"/>
</dbReference>
<dbReference type="Gene3D" id="3.40.50.300">
    <property type="entry name" value="P-loop containing nucleotide triphosphate hydrolases"/>
    <property type="match status" value="1"/>
</dbReference>